<gene>
    <name evidence="1" type="ORF">LTR37_007034</name>
</gene>
<evidence type="ECO:0000313" key="1">
    <source>
        <dbReference type="EMBL" id="KAK3715546.1"/>
    </source>
</evidence>
<sequence>MTLPEDEPSVVHTYLHFAYSGKIPCKATGADTSTSMDVHVTEYMYLAKLCIFGDMYQDKKFKNAVIDAIAGKQRVVDANGEAWLPTKNVVNAIYLSTCAGSPIRRLIVDLYVKRGTTPCLVDESISRDFMMDLTRELLDVQDALRQEDDFEWDSLKICNYREHEAEEICPTTGRCSLLHRKGKWWKRKLRLPALRLVTGKAAASVKRRIFRRRV</sequence>
<dbReference type="EMBL" id="JAUTXU010000048">
    <property type="protein sequence ID" value="KAK3715546.1"/>
    <property type="molecule type" value="Genomic_DNA"/>
</dbReference>
<dbReference type="Proteomes" id="UP001281147">
    <property type="component" value="Unassembled WGS sequence"/>
</dbReference>
<organism evidence="1 2">
    <name type="scientific">Vermiconidia calcicola</name>
    <dbReference type="NCBI Taxonomy" id="1690605"/>
    <lineage>
        <taxon>Eukaryota</taxon>
        <taxon>Fungi</taxon>
        <taxon>Dikarya</taxon>
        <taxon>Ascomycota</taxon>
        <taxon>Pezizomycotina</taxon>
        <taxon>Dothideomycetes</taxon>
        <taxon>Dothideomycetidae</taxon>
        <taxon>Mycosphaerellales</taxon>
        <taxon>Extremaceae</taxon>
        <taxon>Vermiconidia</taxon>
    </lineage>
</organism>
<keyword evidence="2" id="KW-1185">Reference proteome</keyword>
<protein>
    <submittedName>
        <fullName evidence="1">Uncharacterized protein</fullName>
    </submittedName>
</protein>
<reference evidence="1" key="1">
    <citation type="submission" date="2023-07" db="EMBL/GenBank/DDBJ databases">
        <title>Black Yeasts Isolated from many extreme environments.</title>
        <authorList>
            <person name="Coleine C."/>
            <person name="Stajich J.E."/>
            <person name="Selbmann L."/>
        </authorList>
    </citation>
    <scope>NUCLEOTIDE SEQUENCE</scope>
    <source>
        <strain evidence="1">CCFEE 5714</strain>
    </source>
</reference>
<name>A0ACC3NF49_9PEZI</name>
<proteinExistence type="predicted"/>
<evidence type="ECO:0000313" key="2">
    <source>
        <dbReference type="Proteomes" id="UP001281147"/>
    </source>
</evidence>
<accession>A0ACC3NF49</accession>
<comment type="caution">
    <text evidence="1">The sequence shown here is derived from an EMBL/GenBank/DDBJ whole genome shotgun (WGS) entry which is preliminary data.</text>
</comment>